<evidence type="ECO:0000313" key="1">
    <source>
        <dbReference type="EMBL" id="GBO33283.1"/>
    </source>
</evidence>
<reference evidence="1 2" key="1">
    <citation type="journal article" date="2019" name="Sci. Rep.">
        <title>Orb-weaving spider Araneus ventricosus genome elucidates the spidroin gene catalogue.</title>
        <authorList>
            <person name="Kono N."/>
            <person name="Nakamura H."/>
            <person name="Ohtoshi R."/>
            <person name="Moran D.A.P."/>
            <person name="Shinohara A."/>
            <person name="Yoshida Y."/>
            <person name="Fujiwara M."/>
            <person name="Mori M."/>
            <person name="Tomita M."/>
            <person name="Arakawa K."/>
        </authorList>
    </citation>
    <scope>NUCLEOTIDE SEQUENCE [LARGE SCALE GENOMIC DNA]</scope>
</reference>
<dbReference type="AlphaFoldDB" id="A0A4Y2W6G0"/>
<dbReference type="Proteomes" id="UP000499080">
    <property type="component" value="Unassembled WGS sequence"/>
</dbReference>
<proteinExistence type="predicted"/>
<sequence length="135" mass="15832">MKSLEEFQWLAYSEEKCGSCCKYCVKFPHSKSVAKGYYEAGCCQLHITYLRSFKNPRSFSSHVKCYKLSKQRLNTNDNFKTLCAQVKEIAAKLDFKEEIPRVCRLQTARNNVPYSKKNTIDELFMYLTLMTFVIH</sequence>
<comment type="caution">
    <text evidence="1">The sequence shown here is derived from an EMBL/GenBank/DDBJ whole genome shotgun (WGS) entry which is preliminary data.</text>
</comment>
<accession>A0A4Y2W6G0</accession>
<gene>
    <name evidence="1" type="ORF">AVEN_155582_1</name>
</gene>
<name>A0A4Y2W6G0_ARAVE</name>
<protein>
    <submittedName>
        <fullName evidence="1">Uncharacterized protein</fullName>
    </submittedName>
</protein>
<evidence type="ECO:0000313" key="2">
    <source>
        <dbReference type="Proteomes" id="UP000499080"/>
    </source>
</evidence>
<dbReference type="OrthoDB" id="7683421at2759"/>
<organism evidence="1 2">
    <name type="scientific">Araneus ventricosus</name>
    <name type="common">Orbweaver spider</name>
    <name type="synonym">Epeira ventricosa</name>
    <dbReference type="NCBI Taxonomy" id="182803"/>
    <lineage>
        <taxon>Eukaryota</taxon>
        <taxon>Metazoa</taxon>
        <taxon>Ecdysozoa</taxon>
        <taxon>Arthropoda</taxon>
        <taxon>Chelicerata</taxon>
        <taxon>Arachnida</taxon>
        <taxon>Araneae</taxon>
        <taxon>Araneomorphae</taxon>
        <taxon>Entelegynae</taxon>
        <taxon>Araneoidea</taxon>
        <taxon>Araneidae</taxon>
        <taxon>Araneus</taxon>
    </lineage>
</organism>
<keyword evidence="2" id="KW-1185">Reference proteome</keyword>
<dbReference type="EMBL" id="BGPR01056828">
    <property type="protein sequence ID" value="GBO33283.1"/>
    <property type="molecule type" value="Genomic_DNA"/>
</dbReference>